<accession>K8FEN1</accession>
<evidence type="ECO:0000256" key="2">
    <source>
        <dbReference type="RuleBase" id="RU361156"/>
    </source>
</evidence>
<keyword evidence="4" id="KW-1133">Transmembrane helix</keyword>
<dbReference type="STRING" id="41875.K8FEN1"/>
<dbReference type="InterPro" id="IPR029058">
    <property type="entry name" value="AB_hydrolase_fold"/>
</dbReference>
<dbReference type="InterPro" id="IPR001563">
    <property type="entry name" value="Peptidase_S10"/>
</dbReference>
<gene>
    <name evidence="5" type="ORF">Bathy07g03520</name>
</gene>
<dbReference type="PANTHER" id="PTHR11802">
    <property type="entry name" value="SERINE PROTEASE FAMILY S10 SERINE CARBOXYPEPTIDASE"/>
    <property type="match status" value="1"/>
</dbReference>
<keyword evidence="4" id="KW-0472">Membrane</keyword>
<feature type="region of interest" description="Disordered" evidence="3">
    <location>
        <begin position="638"/>
        <end position="665"/>
    </location>
</feature>
<dbReference type="PROSITE" id="PS00131">
    <property type="entry name" value="CARBOXYPEPT_SER_SER"/>
    <property type="match status" value="1"/>
</dbReference>
<dbReference type="OrthoDB" id="443318at2759"/>
<dbReference type="PANTHER" id="PTHR11802:SF201">
    <property type="entry name" value="CARBOXYPEPTIDASE"/>
    <property type="match status" value="1"/>
</dbReference>
<evidence type="ECO:0000313" key="5">
    <source>
        <dbReference type="EMBL" id="CCO66406.1"/>
    </source>
</evidence>
<feature type="compositionally biased region" description="Polar residues" evidence="3">
    <location>
        <begin position="656"/>
        <end position="665"/>
    </location>
</feature>
<keyword evidence="6" id="KW-1185">Reference proteome</keyword>
<dbReference type="PROSITE" id="PS00560">
    <property type="entry name" value="CARBOXYPEPT_SER_HIS"/>
    <property type="match status" value="1"/>
</dbReference>
<keyword evidence="2" id="KW-0121">Carboxypeptidase</keyword>
<dbReference type="Gene3D" id="3.40.50.1820">
    <property type="entry name" value="alpha/beta hydrolase"/>
    <property type="match status" value="1"/>
</dbReference>
<dbReference type="InterPro" id="IPR018202">
    <property type="entry name" value="Ser_caboxypep_ser_AS"/>
</dbReference>
<evidence type="ECO:0000313" key="6">
    <source>
        <dbReference type="Proteomes" id="UP000198341"/>
    </source>
</evidence>
<keyword evidence="4" id="KW-0812">Transmembrane</keyword>
<evidence type="ECO:0000256" key="3">
    <source>
        <dbReference type="SAM" id="MobiDB-lite"/>
    </source>
</evidence>
<dbReference type="GO" id="GO:0006508">
    <property type="term" value="P:proteolysis"/>
    <property type="evidence" value="ECO:0007669"/>
    <property type="project" value="UniProtKB-KW"/>
</dbReference>
<sequence length="665" mass="74419">MKSEELFFEDLNFFVFFSLRLQNQKTLLFFTSFFSPFSLLFFSLCVTVSLSPPIFPLHIMIRSLLCLLLVRGVLLEFSSSRAGVEGRRTILSSGSSIYGETRTRKVDVDASDSLDSDAANSSSGDDFVHALPGYSKTFHPHYSGYLDAKNNGTKLHYWMATSTKKSVGEEGWRTDWETKPVVLWLNGGPGSSSILGMLQEQGPLIIDSKGDLMENHYSWTNAGVNLVALESPAGVGWSYCEKQEEIGCANSDKSTARDAKEAMVDFFHEKFPQLKANEFYIAGESYAGVYVPTLAMEIVEHNEKFPEKKINLVGINTADPCTSNKEQRDSMDMLWYGHKYGFVPDKDFKLLWNECKLRYPMTRVTSGRWGKKFSKLIEAKRRDFSSSSEGGKSVEKKCKVAHAKFLFSTSKAFSQDWRLAYINDLSLFGPSAVVDGAPEGSLDYYTNEWMNRADVKKALHVDETPYASKKYRWPGPNDKWSYQSDYDACNDNAAPNVPSMKDFYKKLAKKLDRILVVNGDTDPCVSYEGTRKAIANVGIPLVRGGSQRPYFFDAAATDISVLAQKPLLFGPSLAAQPAGPQMGGHVTNYEDNLTFATVHGSGHMIPQFRPRVSLHVFKKFIAGKPLSPLLPSDEELEKFDDYDDDDGENNGALIDNWTTEAESYV</sequence>
<dbReference type="GeneID" id="19014841"/>
<dbReference type="PRINTS" id="PR00724">
    <property type="entry name" value="CRBOXYPTASEC"/>
</dbReference>
<dbReference type="InterPro" id="IPR033124">
    <property type="entry name" value="Ser_caboxypep_his_AS"/>
</dbReference>
<dbReference type="KEGG" id="bpg:Bathy07g03520"/>
<organism evidence="5 6">
    <name type="scientific">Bathycoccus prasinos</name>
    <dbReference type="NCBI Taxonomy" id="41875"/>
    <lineage>
        <taxon>Eukaryota</taxon>
        <taxon>Viridiplantae</taxon>
        <taxon>Chlorophyta</taxon>
        <taxon>Mamiellophyceae</taxon>
        <taxon>Mamiellales</taxon>
        <taxon>Bathycoccaceae</taxon>
        <taxon>Bathycoccus</taxon>
    </lineage>
</organism>
<dbReference type="GO" id="GO:0004185">
    <property type="term" value="F:serine-type carboxypeptidase activity"/>
    <property type="evidence" value="ECO:0007669"/>
    <property type="project" value="UniProtKB-UniRule"/>
</dbReference>
<keyword evidence="2" id="KW-0378">Hydrolase</keyword>
<dbReference type="Proteomes" id="UP000198341">
    <property type="component" value="Chromosome 7"/>
</dbReference>
<keyword evidence="2" id="KW-0645">Protease</keyword>
<dbReference type="SUPFAM" id="SSF53474">
    <property type="entry name" value="alpha/beta-Hydrolases"/>
    <property type="match status" value="1"/>
</dbReference>
<dbReference type="EMBL" id="FO082272">
    <property type="protein sequence ID" value="CCO66406.1"/>
    <property type="molecule type" value="Genomic_DNA"/>
</dbReference>
<comment type="similarity">
    <text evidence="1 2">Belongs to the peptidase S10 family.</text>
</comment>
<dbReference type="AlphaFoldDB" id="K8FEN1"/>
<name>K8FEN1_9CHLO</name>
<dbReference type="eggNOG" id="KOG1282">
    <property type="taxonomic scope" value="Eukaryota"/>
</dbReference>
<dbReference type="EC" id="3.4.16.-" evidence="2"/>
<evidence type="ECO:0000256" key="4">
    <source>
        <dbReference type="SAM" id="Phobius"/>
    </source>
</evidence>
<reference evidence="5 6" key="1">
    <citation type="submission" date="2011-10" db="EMBL/GenBank/DDBJ databases">
        <authorList>
            <person name="Genoscope - CEA"/>
        </authorList>
    </citation>
    <scope>NUCLEOTIDE SEQUENCE [LARGE SCALE GENOMIC DNA]</scope>
    <source>
        <strain evidence="5 6">RCC 1105</strain>
    </source>
</reference>
<feature type="transmembrane region" description="Helical" evidence="4">
    <location>
        <begin position="27"/>
        <end position="49"/>
    </location>
</feature>
<protein>
    <recommendedName>
        <fullName evidence="2">Carboxypeptidase</fullName>
        <ecNumber evidence="2">3.4.16.-</ecNumber>
    </recommendedName>
</protein>
<dbReference type="RefSeq" id="XP_007512318.1">
    <property type="nucleotide sequence ID" value="XM_007512256.1"/>
</dbReference>
<evidence type="ECO:0000256" key="1">
    <source>
        <dbReference type="ARBA" id="ARBA00009431"/>
    </source>
</evidence>
<proteinExistence type="inferred from homology"/>
<feature type="compositionally biased region" description="Acidic residues" evidence="3">
    <location>
        <begin position="638"/>
        <end position="648"/>
    </location>
</feature>
<dbReference type="Pfam" id="PF00450">
    <property type="entry name" value="Peptidase_S10"/>
    <property type="match status" value="1"/>
</dbReference>